<dbReference type="InterPro" id="IPR011711">
    <property type="entry name" value="GntR_C"/>
</dbReference>
<evidence type="ECO:0000256" key="3">
    <source>
        <dbReference type="ARBA" id="ARBA00023163"/>
    </source>
</evidence>
<dbReference type="PANTHER" id="PTHR43537">
    <property type="entry name" value="TRANSCRIPTIONAL REGULATOR, GNTR FAMILY"/>
    <property type="match status" value="1"/>
</dbReference>
<dbReference type="Proteomes" id="UP000281915">
    <property type="component" value="Unassembled WGS sequence"/>
</dbReference>
<keyword evidence="1" id="KW-0805">Transcription regulation</keyword>
<dbReference type="InterPro" id="IPR036390">
    <property type="entry name" value="WH_DNA-bd_sf"/>
</dbReference>
<protein>
    <submittedName>
        <fullName evidence="5">FadR family transcriptional regulator</fullName>
    </submittedName>
</protein>
<keyword evidence="3" id="KW-0804">Transcription</keyword>
<dbReference type="AlphaFoldDB" id="A0A3M8C3U9"/>
<dbReference type="RefSeq" id="WP_122915569.1">
    <property type="nucleotide sequence ID" value="NZ_RHHT01000074.1"/>
</dbReference>
<keyword evidence="2" id="KW-0238">DNA-binding</keyword>
<dbReference type="PROSITE" id="PS50949">
    <property type="entry name" value="HTH_GNTR"/>
    <property type="match status" value="1"/>
</dbReference>
<dbReference type="EMBL" id="RHHT01000074">
    <property type="protein sequence ID" value="RNB69585.1"/>
    <property type="molecule type" value="Genomic_DNA"/>
</dbReference>
<dbReference type="SUPFAM" id="SSF46785">
    <property type="entry name" value="Winged helix' DNA-binding domain"/>
    <property type="match status" value="1"/>
</dbReference>
<dbReference type="CDD" id="cd07377">
    <property type="entry name" value="WHTH_GntR"/>
    <property type="match status" value="1"/>
</dbReference>
<proteinExistence type="predicted"/>
<gene>
    <name evidence="5" type="ORF">EDM58_23965</name>
</gene>
<evidence type="ECO:0000256" key="2">
    <source>
        <dbReference type="ARBA" id="ARBA00023125"/>
    </source>
</evidence>
<name>A0A3M8C3U9_9BACL</name>
<sequence>MALKPIKKKRLFEEIIFAIEQYIQEENIQPGGRLPSENELSSIFNVSKTAVREAMSVLSANGIIETRPGSGIFLKDIHGDSIILRVTSNLMEKRELNEVLEFRRGFEVEAAGLAAEKGTKKDLLKIKECNEDLLKAVQNGSTGLEEDYLFHYSIILASQNSIYIDFFKAVSTKIKEVIRISKMHSMKEPNRFMQAYDEHQTILEAILQRDSEAASKSMREHLLWNERKIWEIFESTKNA</sequence>
<dbReference type="InterPro" id="IPR036388">
    <property type="entry name" value="WH-like_DNA-bd_sf"/>
</dbReference>
<dbReference type="GO" id="GO:0003700">
    <property type="term" value="F:DNA-binding transcription factor activity"/>
    <property type="evidence" value="ECO:0007669"/>
    <property type="project" value="InterPro"/>
</dbReference>
<dbReference type="InterPro" id="IPR008920">
    <property type="entry name" value="TF_FadR/GntR_C"/>
</dbReference>
<dbReference type="SMART" id="SM00345">
    <property type="entry name" value="HTH_GNTR"/>
    <property type="match status" value="1"/>
</dbReference>
<dbReference type="Gene3D" id="1.10.10.10">
    <property type="entry name" value="Winged helix-like DNA-binding domain superfamily/Winged helix DNA-binding domain"/>
    <property type="match status" value="1"/>
</dbReference>
<dbReference type="Pfam" id="PF00392">
    <property type="entry name" value="GntR"/>
    <property type="match status" value="1"/>
</dbReference>
<evidence type="ECO:0000259" key="4">
    <source>
        <dbReference type="PROSITE" id="PS50949"/>
    </source>
</evidence>
<comment type="caution">
    <text evidence="5">The sequence shown here is derived from an EMBL/GenBank/DDBJ whole genome shotgun (WGS) entry which is preliminary data.</text>
</comment>
<dbReference type="Pfam" id="PF07729">
    <property type="entry name" value="FCD"/>
    <property type="match status" value="1"/>
</dbReference>
<dbReference type="Gene3D" id="1.20.120.530">
    <property type="entry name" value="GntR ligand-binding domain-like"/>
    <property type="match status" value="1"/>
</dbReference>
<dbReference type="SUPFAM" id="SSF48008">
    <property type="entry name" value="GntR ligand-binding domain-like"/>
    <property type="match status" value="1"/>
</dbReference>
<dbReference type="GO" id="GO:0003677">
    <property type="term" value="F:DNA binding"/>
    <property type="evidence" value="ECO:0007669"/>
    <property type="project" value="UniProtKB-KW"/>
</dbReference>
<dbReference type="SMART" id="SM00895">
    <property type="entry name" value="FCD"/>
    <property type="match status" value="1"/>
</dbReference>
<dbReference type="PRINTS" id="PR00035">
    <property type="entry name" value="HTHGNTR"/>
</dbReference>
<evidence type="ECO:0000313" key="6">
    <source>
        <dbReference type="Proteomes" id="UP000281915"/>
    </source>
</evidence>
<evidence type="ECO:0000313" key="5">
    <source>
        <dbReference type="EMBL" id="RNB69585.1"/>
    </source>
</evidence>
<dbReference type="InterPro" id="IPR000524">
    <property type="entry name" value="Tscrpt_reg_HTH_GntR"/>
</dbReference>
<evidence type="ECO:0000256" key="1">
    <source>
        <dbReference type="ARBA" id="ARBA00023015"/>
    </source>
</evidence>
<dbReference type="PANTHER" id="PTHR43537:SF5">
    <property type="entry name" value="UXU OPERON TRANSCRIPTIONAL REGULATOR"/>
    <property type="match status" value="1"/>
</dbReference>
<accession>A0A3M8C3U9</accession>
<organism evidence="5 6">
    <name type="scientific">Brevibacillus panacihumi</name>
    <dbReference type="NCBI Taxonomy" id="497735"/>
    <lineage>
        <taxon>Bacteria</taxon>
        <taxon>Bacillati</taxon>
        <taxon>Bacillota</taxon>
        <taxon>Bacilli</taxon>
        <taxon>Bacillales</taxon>
        <taxon>Paenibacillaceae</taxon>
        <taxon>Brevibacillus</taxon>
    </lineage>
</organism>
<feature type="domain" description="HTH gntR-type" evidence="4">
    <location>
        <begin position="9"/>
        <end position="77"/>
    </location>
</feature>
<reference evidence="5 6" key="1">
    <citation type="submission" date="2018-10" db="EMBL/GenBank/DDBJ databases">
        <title>Phylogenomics of Brevibacillus.</title>
        <authorList>
            <person name="Dunlap C."/>
        </authorList>
    </citation>
    <scope>NUCLEOTIDE SEQUENCE [LARGE SCALE GENOMIC DNA]</scope>
    <source>
        <strain evidence="5 6">JCM 15085</strain>
    </source>
</reference>